<dbReference type="NCBIfam" id="TIGR01256">
    <property type="entry name" value="modA"/>
    <property type="match status" value="1"/>
</dbReference>
<dbReference type="SUPFAM" id="SSF53850">
    <property type="entry name" value="Periplasmic binding protein-like II"/>
    <property type="match status" value="1"/>
</dbReference>
<dbReference type="Gene3D" id="3.40.190.10">
    <property type="entry name" value="Periplasmic binding protein-like II"/>
    <property type="match status" value="2"/>
</dbReference>
<evidence type="ECO:0000313" key="6">
    <source>
        <dbReference type="Proteomes" id="UP001560019"/>
    </source>
</evidence>
<feature type="signal peptide" evidence="4">
    <location>
        <begin position="1"/>
        <end position="27"/>
    </location>
</feature>
<dbReference type="Proteomes" id="UP001560019">
    <property type="component" value="Unassembled WGS sequence"/>
</dbReference>
<evidence type="ECO:0000256" key="1">
    <source>
        <dbReference type="ARBA" id="ARBA00009175"/>
    </source>
</evidence>
<feature type="chain" id="PRO_5045574325" evidence="4">
    <location>
        <begin position="28"/>
        <end position="253"/>
    </location>
</feature>
<evidence type="ECO:0000256" key="4">
    <source>
        <dbReference type="SAM" id="SignalP"/>
    </source>
</evidence>
<keyword evidence="6" id="KW-1185">Reference proteome</keyword>
<dbReference type="CDD" id="cd13539">
    <property type="entry name" value="PBP2_AvModA"/>
    <property type="match status" value="1"/>
</dbReference>
<dbReference type="InterPro" id="IPR005950">
    <property type="entry name" value="ModA"/>
</dbReference>
<dbReference type="PANTHER" id="PTHR30632">
    <property type="entry name" value="MOLYBDATE-BINDING PERIPLASMIC PROTEIN"/>
    <property type="match status" value="1"/>
</dbReference>
<evidence type="ECO:0000256" key="3">
    <source>
        <dbReference type="ARBA" id="ARBA00022729"/>
    </source>
</evidence>
<reference evidence="5 6" key="1">
    <citation type="submission" date="2024-06" db="EMBL/GenBank/DDBJ databases">
        <title>Genome of Rhodovulum iodosum, a marine photoferrotroph.</title>
        <authorList>
            <person name="Bianchini G."/>
            <person name="Nikeleit V."/>
            <person name="Kappler A."/>
            <person name="Bryce C."/>
            <person name="Sanchez-Baracaldo P."/>
        </authorList>
    </citation>
    <scope>NUCLEOTIDE SEQUENCE [LARGE SCALE GENOMIC DNA]</scope>
    <source>
        <strain evidence="5 6">UT/N1</strain>
    </source>
</reference>
<comment type="caution">
    <text evidence="5">The sequence shown here is derived from an EMBL/GenBank/DDBJ whole genome shotgun (WGS) entry which is preliminary data.</text>
</comment>
<dbReference type="InterPro" id="IPR050682">
    <property type="entry name" value="ModA/WtpA"/>
</dbReference>
<accession>A0ABV3XU68</accession>
<dbReference type="PIRSF" id="PIRSF004846">
    <property type="entry name" value="ModA"/>
    <property type="match status" value="1"/>
</dbReference>
<dbReference type="PANTHER" id="PTHR30632:SF14">
    <property type="entry name" value="TUNGSTATE_MOLYBDATE_CHROMATE-BINDING PROTEIN MODA"/>
    <property type="match status" value="1"/>
</dbReference>
<dbReference type="EMBL" id="JBEHHI010000001">
    <property type="protein sequence ID" value="MEX5728335.1"/>
    <property type="molecule type" value="Genomic_DNA"/>
</dbReference>
<dbReference type="InterPro" id="IPR044084">
    <property type="entry name" value="AvModA-like_subst-bd"/>
</dbReference>
<organism evidence="5 6">
    <name type="scientific">Rhodovulum iodosum</name>
    <dbReference type="NCBI Taxonomy" id="68291"/>
    <lineage>
        <taxon>Bacteria</taxon>
        <taxon>Pseudomonadati</taxon>
        <taxon>Pseudomonadota</taxon>
        <taxon>Alphaproteobacteria</taxon>
        <taxon>Rhodobacterales</taxon>
        <taxon>Paracoccaceae</taxon>
        <taxon>Rhodovulum</taxon>
    </lineage>
</organism>
<name>A0ABV3XU68_9RHOB</name>
<gene>
    <name evidence="5" type="ORF">Ga0609869_001688</name>
</gene>
<proteinExistence type="inferred from homology"/>
<keyword evidence="3 4" id="KW-0732">Signal</keyword>
<evidence type="ECO:0000256" key="2">
    <source>
        <dbReference type="ARBA" id="ARBA00022723"/>
    </source>
</evidence>
<keyword evidence="2" id="KW-0479">Metal-binding</keyword>
<comment type="similarity">
    <text evidence="1">Belongs to the bacterial solute-binding protein ModA family.</text>
</comment>
<dbReference type="Pfam" id="PF13531">
    <property type="entry name" value="SBP_bac_11"/>
    <property type="match status" value="1"/>
</dbReference>
<evidence type="ECO:0000313" key="5">
    <source>
        <dbReference type="EMBL" id="MEX5728335.1"/>
    </source>
</evidence>
<sequence>MIPPKSAMRIGCAALLALLVPTDPARAGETLAAVAANFTEAAKEIGTAFADATGHTVSYSFGPTGQIYTQITQGAPFELFLAADQARPERAEAEGYAVPGARFTYAVGQLVLWSPDPARVAGRDALAAPDLTHIAIANPRTAPYGAAAVEVMRALGVYDALAPKLVEGKSISQAHQFVATGNAEVGFVALSQIVGHDAGSRWAVPQEMYTPIRQDAVLLAAGADSAAAKAYLAFLQGPEARAIIARYGYGTGD</sequence>
<protein>
    <submittedName>
        <fullName evidence="5">Molybdate transport system substrate-binding protein</fullName>
    </submittedName>
</protein>